<sequence>MNMQDLDRQVLKALSTYTCPKCGATLIAVIVDGAPVGFDCIDCEEFYTYDNIASS</sequence>
<dbReference type="AlphaFoldDB" id="A0A6M3K4H3"/>
<proteinExistence type="predicted"/>
<protein>
    <submittedName>
        <fullName evidence="1">Uncharacterized protein</fullName>
    </submittedName>
</protein>
<dbReference type="EMBL" id="MT142276">
    <property type="protein sequence ID" value="QJA77310.1"/>
    <property type="molecule type" value="Genomic_DNA"/>
</dbReference>
<accession>A0A6M3K4H3</accession>
<reference evidence="1" key="1">
    <citation type="submission" date="2020-03" db="EMBL/GenBank/DDBJ databases">
        <title>The deep terrestrial virosphere.</title>
        <authorList>
            <person name="Holmfeldt K."/>
            <person name="Nilsson E."/>
            <person name="Simone D."/>
            <person name="Lopez-Fernandez M."/>
            <person name="Wu X."/>
            <person name="de Brujin I."/>
            <person name="Lundin D."/>
            <person name="Andersson A."/>
            <person name="Bertilsson S."/>
            <person name="Dopson M."/>
        </authorList>
    </citation>
    <scope>NUCLEOTIDE SEQUENCE</scope>
    <source>
        <strain evidence="1">MM415A01327</strain>
    </source>
</reference>
<name>A0A6M3K4H3_9ZZZZ</name>
<evidence type="ECO:0000313" key="1">
    <source>
        <dbReference type="EMBL" id="QJA77310.1"/>
    </source>
</evidence>
<organism evidence="1">
    <name type="scientific">viral metagenome</name>
    <dbReference type="NCBI Taxonomy" id="1070528"/>
    <lineage>
        <taxon>unclassified sequences</taxon>
        <taxon>metagenomes</taxon>
        <taxon>organismal metagenomes</taxon>
    </lineage>
</organism>
<gene>
    <name evidence="1" type="ORF">MM415A01327_0007</name>
</gene>